<dbReference type="Gene3D" id="3.20.20.150">
    <property type="entry name" value="Divalent-metal-dependent TIM barrel enzymes"/>
    <property type="match status" value="1"/>
</dbReference>
<protein>
    <submittedName>
        <fullName evidence="3">Sugar phosphate isomerase/epimerase</fullName>
    </submittedName>
</protein>
<reference evidence="4" key="1">
    <citation type="submission" date="2016-10" db="EMBL/GenBank/DDBJ databases">
        <authorList>
            <person name="Varghese N."/>
            <person name="Submissions S."/>
        </authorList>
    </citation>
    <scope>NUCLEOTIDE SEQUENCE [LARGE SCALE GENOMIC DNA]</scope>
    <source>
        <strain evidence="4">CGMCC 4.3504</strain>
    </source>
</reference>
<dbReference type="PANTHER" id="PTHR12110">
    <property type="entry name" value="HYDROXYPYRUVATE ISOMERASE"/>
    <property type="match status" value="1"/>
</dbReference>
<keyword evidence="3" id="KW-0413">Isomerase</keyword>
<dbReference type="STRING" id="67344.SAMN05216505_101227"/>
<feature type="compositionally biased region" description="Low complexity" evidence="1">
    <location>
        <begin position="16"/>
        <end position="37"/>
    </location>
</feature>
<feature type="compositionally biased region" description="Basic residues" evidence="1">
    <location>
        <begin position="1"/>
        <end position="15"/>
    </location>
</feature>
<dbReference type="GO" id="GO:0016853">
    <property type="term" value="F:isomerase activity"/>
    <property type="evidence" value="ECO:0007669"/>
    <property type="project" value="UniProtKB-KW"/>
</dbReference>
<dbReference type="Pfam" id="PF01261">
    <property type="entry name" value="AP_endonuc_2"/>
    <property type="match status" value="1"/>
</dbReference>
<evidence type="ECO:0000313" key="4">
    <source>
        <dbReference type="Proteomes" id="UP000182100"/>
    </source>
</evidence>
<dbReference type="SUPFAM" id="SSF51658">
    <property type="entry name" value="Xylose isomerase-like"/>
    <property type="match status" value="1"/>
</dbReference>
<evidence type="ECO:0000259" key="2">
    <source>
        <dbReference type="Pfam" id="PF01261"/>
    </source>
</evidence>
<proteinExistence type="predicted"/>
<accession>A0A1G6IFP8</accession>
<dbReference type="InterPro" id="IPR036237">
    <property type="entry name" value="Xyl_isomerase-like_sf"/>
</dbReference>
<keyword evidence="4" id="KW-1185">Reference proteome</keyword>
<dbReference type="AlphaFoldDB" id="A0A1G6IFP8"/>
<evidence type="ECO:0000313" key="3">
    <source>
        <dbReference type="EMBL" id="SDC05387.1"/>
    </source>
</evidence>
<name>A0A1G6IFP8_9ACTN</name>
<sequence length="333" mass="35201">MRLPPRRAGTRRGVARRGLTASLAGAPPAGTAGGAPAPVSPTRPGPVRDTGVTRGIQGRGCRVLSVFMKLAFSTLGVPGLPTADVLRLATAHGYHGVELRAHPEEPVHTGLTPAERTEVAAEFKAAGIEILSVAGYTRVAAPGEDEAVIAEIRALLTLARDLGAPYVRVFPGGSPDQTPEEADATAARRLGTAAEHATDAGVRILLETHDSHRTGADAMRILGLVGHRQVGAVWDVMHTWLGGEQPVESHAALAPHLGYVQVKDIASAEDTTPLALGEGILPLADCVEILSRHGWDGWLCWEYEKRWYEKAAPLPDLLTPGRAHLSRLLNDSA</sequence>
<feature type="region of interest" description="Disordered" evidence="1">
    <location>
        <begin position="1"/>
        <end position="54"/>
    </location>
</feature>
<gene>
    <name evidence="3" type="ORF">SAMN05216505_101227</name>
</gene>
<feature type="domain" description="Xylose isomerase-like TIM barrel" evidence="2">
    <location>
        <begin position="86"/>
        <end position="313"/>
    </location>
</feature>
<dbReference type="EMBL" id="FMZK01000001">
    <property type="protein sequence ID" value="SDC05387.1"/>
    <property type="molecule type" value="Genomic_DNA"/>
</dbReference>
<dbReference type="Proteomes" id="UP000182100">
    <property type="component" value="Unassembled WGS sequence"/>
</dbReference>
<evidence type="ECO:0000256" key="1">
    <source>
        <dbReference type="SAM" id="MobiDB-lite"/>
    </source>
</evidence>
<dbReference type="InterPro" id="IPR050312">
    <property type="entry name" value="IolE/XylAMocC-like"/>
</dbReference>
<dbReference type="InterPro" id="IPR013022">
    <property type="entry name" value="Xyl_isomerase-like_TIM-brl"/>
</dbReference>
<organism evidence="3 4">
    <name type="scientific">Streptomyces prasinopilosus</name>
    <dbReference type="NCBI Taxonomy" id="67344"/>
    <lineage>
        <taxon>Bacteria</taxon>
        <taxon>Bacillati</taxon>
        <taxon>Actinomycetota</taxon>
        <taxon>Actinomycetes</taxon>
        <taxon>Kitasatosporales</taxon>
        <taxon>Streptomycetaceae</taxon>
        <taxon>Streptomyces</taxon>
    </lineage>
</organism>